<evidence type="ECO:0000256" key="5">
    <source>
        <dbReference type="ARBA" id="ARBA00022771"/>
    </source>
</evidence>
<dbReference type="SMART" id="SM00487">
    <property type="entry name" value="DEXDc"/>
    <property type="match status" value="1"/>
</dbReference>
<dbReference type="Gene3D" id="3.30.70.2330">
    <property type="match status" value="1"/>
</dbReference>
<feature type="region of interest" description="Disordered" evidence="12">
    <location>
        <begin position="1"/>
        <end position="66"/>
    </location>
</feature>
<evidence type="ECO:0000256" key="4">
    <source>
        <dbReference type="ARBA" id="ARBA00022741"/>
    </source>
</evidence>
<keyword evidence="9" id="KW-0067">ATP-binding</keyword>
<dbReference type="InterPro" id="IPR013083">
    <property type="entry name" value="Znf_RING/FYVE/PHD"/>
</dbReference>
<dbReference type="Proteomes" id="UP001219355">
    <property type="component" value="Chromosome 1"/>
</dbReference>
<dbReference type="Gene3D" id="3.30.40.10">
    <property type="entry name" value="Zinc/RING finger domain, C3HC4 (zinc finger)"/>
    <property type="match status" value="1"/>
</dbReference>
<dbReference type="PROSITE" id="PS51192">
    <property type="entry name" value="HELICASE_ATP_BIND_1"/>
    <property type="match status" value="1"/>
</dbReference>
<dbReference type="SUPFAM" id="SSF52540">
    <property type="entry name" value="P-loop containing nucleoside triphosphate hydrolases"/>
    <property type="match status" value="2"/>
</dbReference>
<dbReference type="PROSITE" id="PS51194">
    <property type="entry name" value="HELICASE_CTER"/>
    <property type="match status" value="1"/>
</dbReference>
<keyword evidence="5 11" id="KW-0863">Zinc-finger</keyword>
<dbReference type="PROSITE" id="PS50089">
    <property type="entry name" value="ZF_RING_2"/>
    <property type="match status" value="1"/>
</dbReference>
<dbReference type="InterPro" id="IPR000330">
    <property type="entry name" value="SNF2_N"/>
</dbReference>
<evidence type="ECO:0000256" key="2">
    <source>
        <dbReference type="ARBA" id="ARBA00007025"/>
    </source>
</evidence>
<feature type="domain" description="Helicase C-terminal" evidence="15">
    <location>
        <begin position="810"/>
        <end position="977"/>
    </location>
</feature>
<protein>
    <submittedName>
        <fullName evidence="16">DEAD-like helicase</fullName>
        <ecNumber evidence="16">2.3.2.27</ecNumber>
    </submittedName>
</protein>
<dbReference type="GO" id="GO:0005524">
    <property type="term" value="F:ATP binding"/>
    <property type="evidence" value="ECO:0007669"/>
    <property type="project" value="UniProtKB-KW"/>
</dbReference>
<dbReference type="Pfam" id="PF00176">
    <property type="entry name" value="SNF2-rel_dom"/>
    <property type="match status" value="1"/>
</dbReference>
<evidence type="ECO:0000313" key="16">
    <source>
        <dbReference type="EMBL" id="WEW56604.1"/>
    </source>
</evidence>
<keyword evidence="10" id="KW-0539">Nucleus</keyword>
<comment type="subcellular location">
    <subcellularLocation>
        <location evidence="1">Nucleus</location>
    </subcellularLocation>
</comment>
<dbReference type="InterPro" id="IPR001650">
    <property type="entry name" value="Helicase_C-like"/>
</dbReference>
<evidence type="ECO:0000256" key="3">
    <source>
        <dbReference type="ARBA" id="ARBA00022723"/>
    </source>
</evidence>
<keyword evidence="8" id="KW-0862">Zinc</keyword>
<evidence type="ECO:0000256" key="11">
    <source>
        <dbReference type="PROSITE-ProRule" id="PRU00175"/>
    </source>
</evidence>
<dbReference type="PANTHER" id="PTHR45626:SF11">
    <property type="entry name" value="FAMILY HELICASE, PUTATIVE (AFU_ORTHOLOGUE AFUA_5G06590)-RELATED"/>
    <property type="match status" value="1"/>
</dbReference>
<dbReference type="GO" id="GO:0008094">
    <property type="term" value="F:ATP-dependent activity, acting on DNA"/>
    <property type="evidence" value="ECO:0007669"/>
    <property type="project" value="TreeGrafter"/>
</dbReference>
<dbReference type="Gene3D" id="3.40.50.300">
    <property type="entry name" value="P-loop containing nucleotide triphosphate hydrolases"/>
    <property type="match status" value="1"/>
</dbReference>
<dbReference type="GO" id="GO:0004386">
    <property type="term" value="F:helicase activity"/>
    <property type="evidence" value="ECO:0007669"/>
    <property type="project" value="UniProtKB-KW"/>
</dbReference>
<keyword evidence="6" id="KW-0378">Hydrolase</keyword>
<gene>
    <name evidence="16" type="ORF">PRK78_002051</name>
</gene>
<sequence>MNRQNSSRYGDRDQWSIPHRGGGQNAPRQRAAPAYSRANRGRSSTTTSKAAKRKAPTVVDLTEDDDDMVARSAQARSAPRPYVPSPVSGQQFNSVYDTISLSEGVPSTQAELEEEANAAALVDSSQEFDDSAYASFELYGILPHKIVGVRYYDGQATKGECVNIRREPGNPYDSNAIRIDNVMGEQIGHLPRQLASKLAPYIDSADLMVEGILAGNKGVYECPINLRLYGTSEPTQQLELLAKMKADRLPVAELLVKGKDKRRQQPQKAKSAANRSRNGKRKAEERDATHNAFGVNMAPPGASQTERDDQQSIDDIISQSVVFNPREMGQVVEKFGTDEKDLATMPMAECPAALLTELLPYQRQGLAWMLDRESPKLPEVGSNSVVQLWKRQGTAYKNIATSYVTSQAPPLASGGILADDMGLGKTIQTISLILADSTPRVPHSSKTTLIISPLGVMSNWRDQIATHVKEEHALKVLIYHGVGKKEAENLNQYDVVVTTYGALATEFGQIDGKGPKFEKPEKGLFSVHWRRVVLDEGHTIRSPRTKGARAACTLEADSRWSLTGTPIINNLKDLYSQLRYLRLTGGLEDFSVFNSALIRPLKEEDPSAHLVLQALMGTICLRRKKEMNFINLRLPPMQSHILHVKFLPHEKEKYDMFQAEAKGVLMDYSSRQKTNVTYSHLLEVILRLRQVCNHWKLCQTRVNSLMALLENNEVVSLTPENIKALQTLLQIKVESQETCPVCLDDLNQPVITPCAHTFDYHCIEQVIERQHKCPLCRAEIPDTSQLVHPAIALGEDDSAIEIDPEESSSKIDALIKILTAHGQAPGTKTVVFSQWTSFLNMIEPQLRKNNINYTRIDGKMNSTKRDAAMDALTNDPDCTVMLASLGVCSVGLNLVAANQVILADSWWAPAIEDQAVDRVYRLGQKRPTTVWRLVMEGSIEDRVLNIQKRKRDLMTTAFRENNAKKGEEKRERLADLEKLLQ</sequence>
<evidence type="ECO:0000313" key="17">
    <source>
        <dbReference type="Proteomes" id="UP001219355"/>
    </source>
</evidence>
<dbReference type="InterPro" id="IPR014905">
    <property type="entry name" value="HIRAN"/>
</dbReference>
<dbReference type="EC" id="2.3.2.27" evidence="16"/>
<evidence type="ECO:0000256" key="7">
    <source>
        <dbReference type="ARBA" id="ARBA00022806"/>
    </source>
</evidence>
<evidence type="ECO:0000256" key="8">
    <source>
        <dbReference type="ARBA" id="ARBA00022833"/>
    </source>
</evidence>
<dbReference type="GO" id="GO:0008270">
    <property type="term" value="F:zinc ion binding"/>
    <property type="evidence" value="ECO:0007669"/>
    <property type="project" value="UniProtKB-KW"/>
</dbReference>
<dbReference type="GO" id="GO:0003676">
    <property type="term" value="F:nucleic acid binding"/>
    <property type="evidence" value="ECO:0007669"/>
    <property type="project" value="InterPro"/>
</dbReference>
<dbReference type="GO" id="GO:0005634">
    <property type="term" value="C:nucleus"/>
    <property type="evidence" value="ECO:0007669"/>
    <property type="project" value="UniProtKB-SubCell"/>
</dbReference>
<keyword evidence="16" id="KW-0012">Acyltransferase</keyword>
<evidence type="ECO:0000259" key="13">
    <source>
        <dbReference type="PROSITE" id="PS50089"/>
    </source>
</evidence>
<evidence type="ECO:0000256" key="10">
    <source>
        <dbReference type="ARBA" id="ARBA00023242"/>
    </source>
</evidence>
<evidence type="ECO:0000256" key="12">
    <source>
        <dbReference type="SAM" id="MobiDB-lite"/>
    </source>
</evidence>
<keyword evidence="3" id="KW-0479">Metal-binding</keyword>
<dbReference type="SMART" id="SM00184">
    <property type="entry name" value="RING"/>
    <property type="match status" value="1"/>
</dbReference>
<evidence type="ECO:0000259" key="15">
    <source>
        <dbReference type="PROSITE" id="PS51194"/>
    </source>
</evidence>
<evidence type="ECO:0000259" key="14">
    <source>
        <dbReference type="PROSITE" id="PS51192"/>
    </source>
</evidence>
<dbReference type="InterPro" id="IPR014001">
    <property type="entry name" value="Helicase_ATP-bd"/>
</dbReference>
<dbReference type="InterPro" id="IPR038718">
    <property type="entry name" value="SNF2-like_sf"/>
</dbReference>
<dbReference type="GO" id="GO:0016818">
    <property type="term" value="F:hydrolase activity, acting on acid anhydrides, in phosphorus-containing anhydrides"/>
    <property type="evidence" value="ECO:0007669"/>
    <property type="project" value="InterPro"/>
</dbReference>
<evidence type="ECO:0000256" key="1">
    <source>
        <dbReference type="ARBA" id="ARBA00004123"/>
    </source>
</evidence>
<reference evidence="16" key="1">
    <citation type="submission" date="2023-03" db="EMBL/GenBank/DDBJ databases">
        <title>Emydomyces testavorans Genome Sequence.</title>
        <authorList>
            <person name="Hoyer L."/>
        </authorList>
    </citation>
    <scope>NUCLEOTIDE SEQUENCE</scope>
    <source>
        <strain evidence="16">16-2883</strain>
    </source>
</reference>
<dbReference type="InterPro" id="IPR001841">
    <property type="entry name" value="Znf_RING"/>
</dbReference>
<dbReference type="Pfam" id="PF13639">
    <property type="entry name" value="zf-RING_2"/>
    <property type="match status" value="1"/>
</dbReference>
<dbReference type="GO" id="GO:0061630">
    <property type="term" value="F:ubiquitin protein ligase activity"/>
    <property type="evidence" value="ECO:0007669"/>
    <property type="project" value="UniProtKB-EC"/>
</dbReference>
<organism evidence="16 17">
    <name type="scientific">Emydomyces testavorans</name>
    <dbReference type="NCBI Taxonomy" id="2070801"/>
    <lineage>
        <taxon>Eukaryota</taxon>
        <taxon>Fungi</taxon>
        <taxon>Dikarya</taxon>
        <taxon>Ascomycota</taxon>
        <taxon>Pezizomycotina</taxon>
        <taxon>Eurotiomycetes</taxon>
        <taxon>Eurotiomycetidae</taxon>
        <taxon>Onygenales</taxon>
        <taxon>Nannizziopsiaceae</taxon>
        <taxon>Emydomyces</taxon>
    </lineage>
</organism>
<dbReference type="CDD" id="cd18008">
    <property type="entry name" value="DEXDc_SHPRH-like"/>
    <property type="match status" value="1"/>
</dbReference>
<proteinExistence type="inferred from homology"/>
<accession>A0AAF0DDL7</accession>
<dbReference type="InterPro" id="IPR050628">
    <property type="entry name" value="SNF2_RAD54_helicase_TF"/>
</dbReference>
<evidence type="ECO:0000256" key="6">
    <source>
        <dbReference type="ARBA" id="ARBA00022801"/>
    </source>
</evidence>
<dbReference type="EMBL" id="CP120627">
    <property type="protein sequence ID" value="WEW56604.1"/>
    <property type="molecule type" value="Genomic_DNA"/>
</dbReference>
<evidence type="ECO:0000256" key="9">
    <source>
        <dbReference type="ARBA" id="ARBA00022840"/>
    </source>
</evidence>
<keyword evidence="17" id="KW-1185">Reference proteome</keyword>
<dbReference type="Gene3D" id="3.40.50.10810">
    <property type="entry name" value="Tandem AAA-ATPase domain"/>
    <property type="match status" value="1"/>
</dbReference>
<feature type="region of interest" description="Disordered" evidence="12">
    <location>
        <begin position="255"/>
        <end position="308"/>
    </location>
</feature>
<name>A0AAF0DDL7_9EURO</name>
<dbReference type="Pfam" id="PF00271">
    <property type="entry name" value="Helicase_C"/>
    <property type="match status" value="1"/>
</dbReference>
<dbReference type="PANTHER" id="PTHR45626">
    <property type="entry name" value="TRANSCRIPTION TERMINATION FACTOR 2-RELATED"/>
    <property type="match status" value="1"/>
</dbReference>
<keyword evidence="16" id="KW-0808">Transferase</keyword>
<dbReference type="CDD" id="cd18793">
    <property type="entry name" value="SF2_C_SNF"/>
    <property type="match status" value="1"/>
</dbReference>
<keyword evidence="7 16" id="KW-0347">Helicase</keyword>
<dbReference type="SMART" id="SM00910">
    <property type="entry name" value="HIRAN"/>
    <property type="match status" value="1"/>
</dbReference>
<comment type="similarity">
    <text evidence="2">Belongs to the SNF2/RAD54 helicase family.</text>
</comment>
<dbReference type="GO" id="GO:0006281">
    <property type="term" value="P:DNA repair"/>
    <property type="evidence" value="ECO:0007669"/>
    <property type="project" value="TreeGrafter"/>
</dbReference>
<feature type="domain" description="Helicase ATP-binding" evidence="14">
    <location>
        <begin position="406"/>
        <end position="584"/>
    </location>
</feature>
<dbReference type="SUPFAM" id="SSF57850">
    <property type="entry name" value="RING/U-box"/>
    <property type="match status" value="1"/>
</dbReference>
<dbReference type="Pfam" id="PF08797">
    <property type="entry name" value="HIRAN"/>
    <property type="match status" value="1"/>
</dbReference>
<keyword evidence="4" id="KW-0547">Nucleotide-binding</keyword>
<dbReference type="InterPro" id="IPR049730">
    <property type="entry name" value="SNF2/RAD54-like_C"/>
</dbReference>
<dbReference type="SMART" id="SM00490">
    <property type="entry name" value="HELICc"/>
    <property type="match status" value="1"/>
</dbReference>
<feature type="domain" description="RING-type" evidence="13">
    <location>
        <begin position="739"/>
        <end position="777"/>
    </location>
</feature>
<dbReference type="InterPro" id="IPR027417">
    <property type="entry name" value="P-loop_NTPase"/>
</dbReference>
<dbReference type="AlphaFoldDB" id="A0AAF0DDL7"/>